<reference evidence="1 2" key="1">
    <citation type="submission" date="2017-04" db="EMBL/GenBank/DDBJ databases">
        <title>Complete Genome Sequence of Streptomyces gilvosporeus F607, a Capable Producer of Natamycin.</title>
        <authorList>
            <person name="Zong G."/>
            <person name="Zhong C."/>
            <person name="Fu J."/>
            <person name="Qin R."/>
            <person name="Cao G."/>
        </authorList>
    </citation>
    <scope>NUCLEOTIDE SEQUENCE [LARGE SCALE GENOMIC DNA]</scope>
    <source>
        <strain evidence="1 2">F607</strain>
    </source>
</reference>
<keyword evidence="2" id="KW-1185">Reference proteome</keyword>
<dbReference type="KEGG" id="sgv:B1H19_11140"/>
<protein>
    <submittedName>
        <fullName evidence="1">Uncharacterized protein</fullName>
    </submittedName>
</protein>
<evidence type="ECO:0000313" key="2">
    <source>
        <dbReference type="Proteomes" id="UP000192726"/>
    </source>
</evidence>
<sequence length="69" mass="7124">MSTALRSRSAAEAPGLRRRLPWWALALPVLSFVALLALISSPSPASAADAFRSAPATLLGILARLVGVA</sequence>
<name>A0A1V0TP22_9ACTN</name>
<accession>A0A1V0TP22</accession>
<dbReference type="EMBL" id="CP020569">
    <property type="protein sequence ID" value="ARF54685.1"/>
    <property type="molecule type" value="Genomic_DNA"/>
</dbReference>
<organism evidence="1 2">
    <name type="scientific">Streptomyces gilvosporeus</name>
    <dbReference type="NCBI Taxonomy" id="553510"/>
    <lineage>
        <taxon>Bacteria</taxon>
        <taxon>Bacillati</taxon>
        <taxon>Actinomycetota</taxon>
        <taxon>Actinomycetes</taxon>
        <taxon>Kitasatosporales</taxon>
        <taxon>Streptomycetaceae</taxon>
        <taxon>Streptomyces</taxon>
    </lineage>
</organism>
<evidence type="ECO:0000313" key="1">
    <source>
        <dbReference type="EMBL" id="ARF54685.1"/>
    </source>
</evidence>
<dbReference type="RefSeq" id="WP_083104464.1">
    <property type="nucleotide sequence ID" value="NZ_CP020569.1"/>
</dbReference>
<gene>
    <name evidence="1" type="ORF">B1H19_11140</name>
</gene>
<dbReference type="AlphaFoldDB" id="A0A1V0TP22"/>
<dbReference type="Proteomes" id="UP000192726">
    <property type="component" value="Chromosome"/>
</dbReference>
<dbReference type="STRING" id="553510.B1H19_11140"/>
<proteinExistence type="predicted"/>